<reference evidence="2 3" key="1">
    <citation type="submission" date="2019-11" db="EMBL/GenBank/DDBJ databases">
        <title>Type strains purchased from KCTC, JCM and DSMZ.</title>
        <authorList>
            <person name="Lu H."/>
        </authorList>
    </citation>
    <scope>NUCLEOTIDE SEQUENCE [LARGE SCALE GENOMIC DNA]</scope>
    <source>
        <strain evidence="2 3">KCTC 52429</strain>
    </source>
</reference>
<dbReference type="Gene3D" id="3.40.50.2000">
    <property type="entry name" value="Glycogen Phosphorylase B"/>
    <property type="match status" value="2"/>
</dbReference>
<dbReference type="Pfam" id="PF00534">
    <property type="entry name" value="Glycos_transf_1"/>
    <property type="match status" value="1"/>
</dbReference>
<accession>A0A6I3SVW2</accession>
<dbReference type="OrthoDB" id="433681at2"/>
<sequence>MRIIIDLQACQHGTPVQRAAARGLALQLAQDAAPHEIWLALNGHFQDSIAELRHAFGALVPAARVFVYDVATPDEALATNGHWLNVAADALRAGALAARTPDVVLALDYHAAPVRYLAQGISTHFDRHANAIRVGDVAALQHKAKRAVSEAALATLGAADLLLVDSEADRVALAALLPDSTIALLPAAAATLWERVQPAVAARMPAPAPAAKPRLAFISPLPPEKSGIADYSAELLPELARYYDIDVVLDQPAVDAPWVQANLPIRTVQYFDEHAQDYPHRLYHFGNSPMHQHMFALLERHPGVVVLHDFYLGNILHRMEDTGYVPHALRDALLRSHGFGALFELERQGSAVAWQYPCNKPVLDAATGVIVHSAYPKQLAEQWYGPDGAANWHTLPLLRGHPGGDRAALREAARAKLNLAPSDFLVCSFGLLGPTKLNHRLLDAWLDSSLADESHARLVFVGDLGTDAYAADLRARLAPARAGERIAVTGFVTPADYQTYLVACDVAVQLRSNTRGETSAAVLDCLLHGVPTIINAHGAMAELPDDMLVKLDDDFATADLSVALVDLYHNLPLRAHLGQAAAAYIALHHCPQQVGAQYHATLQRLAQDNPLLHYRRQVQALQAVMPPAGQPLQDDLLRCARALAANQPARGPRQLLVDVSAMVQTDLRTGIQRVVRSILQALLAEPPAGFIAEPVYSPGNGQPYRYARAWLQRGLKSPVHGLDDAPIELGAGDIFLGLDLMMHGITQNRALLQGYRNRGAHVYFVVYDLLPVLRPEFFPFNSDQVFADWLDTIATVSDGLIAISRAVADEMATWFDAHPPARLAPLALSYFHLGADIEASTPTAGLPLDATTLLETLSTRPGFLMVGTLEPRKGHRQVVDAFDELWRTGHDVNLIIVGKKGWMVDDLAERMTQHPEAGKRLFWLQGVSDEMLLKLYQSAACLLAASEGEGFGLPLIEAGQKGIPIIARALPVFREVAGVHAHYFDGDSGAALADAIAAWLKLSSEGAAPQSTGMPWLTWRDSACQFKAALAGERPYRSVIFSEETP</sequence>
<dbReference type="GO" id="GO:0009103">
    <property type="term" value="P:lipopolysaccharide biosynthetic process"/>
    <property type="evidence" value="ECO:0007669"/>
    <property type="project" value="TreeGrafter"/>
</dbReference>
<evidence type="ECO:0000259" key="1">
    <source>
        <dbReference type="Pfam" id="PF00534"/>
    </source>
</evidence>
<dbReference type="Pfam" id="PF13692">
    <property type="entry name" value="Glyco_trans_1_4"/>
    <property type="match status" value="1"/>
</dbReference>
<evidence type="ECO:0000313" key="3">
    <source>
        <dbReference type="Proteomes" id="UP000430634"/>
    </source>
</evidence>
<organism evidence="2 3">
    <name type="scientific">Pseudoduganella buxea</name>
    <dbReference type="NCBI Taxonomy" id="1949069"/>
    <lineage>
        <taxon>Bacteria</taxon>
        <taxon>Pseudomonadati</taxon>
        <taxon>Pseudomonadota</taxon>
        <taxon>Betaproteobacteria</taxon>
        <taxon>Burkholderiales</taxon>
        <taxon>Oxalobacteraceae</taxon>
        <taxon>Telluria group</taxon>
        <taxon>Pseudoduganella</taxon>
    </lineage>
</organism>
<dbReference type="Proteomes" id="UP000430634">
    <property type="component" value="Unassembled WGS sequence"/>
</dbReference>
<dbReference type="PANTHER" id="PTHR46401:SF9">
    <property type="entry name" value="MANNOSYLTRANSFERASE A"/>
    <property type="match status" value="1"/>
</dbReference>
<dbReference type="PANTHER" id="PTHR46401">
    <property type="entry name" value="GLYCOSYLTRANSFERASE WBBK-RELATED"/>
    <property type="match status" value="1"/>
</dbReference>
<evidence type="ECO:0000313" key="2">
    <source>
        <dbReference type="EMBL" id="MTV53391.1"/>
    </source>
</evidence>
<comment type="caution">
    <text evidence="2">The sequence shown here is derived from an EMBL/GenBank/DDBJ whole genome shotgun (WGS) entry which is preliminary data.</text>
</comment>
<dbReference type="GO" id="GO:0016757">
    <property type="term" value="F:glycosyltransferase activity"/>
    <property type="evidence" value="ECO:0007669"/>
    <property type="project" value="InterPro"/>
</dbReference>
<feature type="domain" description="Glycosyl transferase family 1" evidence="1">
    <location>
        <begin position="859"/>
        <end position="1003"/>
    </location>
</feature>
<keyword evidence="2" id="KW-0808">Transferase</keyword>
<dbReference type="InterPro" id="IPR001296">
    <property type="entry name" value="Glyco_trans_1"/>
</dbReference>
<dbReference type="AlphaFoldDB" id="A0A6I3SVW2"/>
<dbReference type="CDD" id="cd03809">
    <property type="entry name" value="GT4_MtfB-like"/>
    <property type="match status" value="1"/>
</dbReference>
<dbReference type="EMBL" id="WNKZ01000027">
    <property type="protein sequence ID" value="MTV53391.1"/>
    <property type="molecule type" value="Genomic_DNA"/>
</dbReference>
<dbReference type="CDD" id="cd03801">
    <property type="entry name" value="GT4_PimA-like"/>
    <property type="match status" value="1"/>
</dbReference>
<protein>
    <submittedName>
        <fullName evidence="2">Glycosyltransferase</fullName>
    </submittedName>
</protein>
<name>A0A6I3SVW2_9BURK</name>
<proteinExistence type="predicted"/>
<dbReference type="RefSeq" id="WP_155470704.1">
    <property type="nucleotide sequence ID" value="NZ_BMKG01000012.1"/>
</dbReference>
<dbReference type="SUPFAM" id="SSF53756">
    <property type="entry name" value="UDP-Glycosyltransferase/glycogen phosphorylase"/>
    <property type="match status" value="2"/>
</dbReference>
<gene>
    <name evidence="2" type="ORF">GM672_11705</name>
</gene>